<evidence type="ECO:0000256" key="1">
    <source>
        <dbReference type="SAM" id="Phobius"/>
    </source>
</evidence>
<feature type="transmembrane region" description="Helical" evidence="1">
    <location>
        <begin position="77"/>
        <end position="98"/>
    </location>
</feature>
<dbReference type="Proteomes" id="UP001623660">
    <property type="component" value="Unassembled WGS sequence"/>
</dbReference>
<keyword evidence="1" id="KW-1133">Transmembrane helix</keyword>
<reference evidence="2 3" key="1">
    <citation type="submission" date="2024-11" db="EMBL/GenBank/DDBJ databases">
        <authorList>
            <person name="Heng Y.C."/>
            <person name="Lim A.C.H."/>
            <person name="Lee J.K.Y."/>
            <person name="Kittelmann S."/>
        </authorList>
    </citation>
    <scope>NUCLEOTIDE SEQUENCE [LARGE SCALE GENOMIC DNA]</scope>
    <source>
        <strain evidence="2 3">WILCCON 0269</strain>
    </source>
</reference>
<organism evidence="2 3">
    <name type="scientific">Candidatus Clostridium eludens</name>
    <dbReference type="NCBI Taxonomy" id="3381663"/>
    <lineage>
        <taxon>Bacteria</taxon>
        <taxon>Bacillati</taxon>
        <taxon>Bacillota</taxon>
        <taxon>Clostridia</taxon>
        <taxon>Eubacteriales</taxon>
        <taxon>Clostridiaceae</taxon>
        <taxon>Clostridium</taxon>
    </lineage>
</organism>
<name>A0ABW8SPN8_9CLOT</name>
<evidence type="ECO:0000313" key="2">
    <source>
        <dbReference type="EMBL" id="MFL0198025.1"/>
    </source>
</evidence>
<protein>
    <recommendedName>
        <fullName evidence="4">Membrane-anchored protein</fullName>
    </recommendedName>
</protein>
<keyword evidence="1" id="KW-0812">Transmembrane</keyword>
<dbReference type="RefSeq" id="WP_406794133.1">
    <property type="nucleotide sequence ID" value="NZ_JBJHZX010000044.1"/>
</dbReference>
<evidence type="ECO:0000313" key="3">
    <source>
        <dbReference type="Proteomes" id="UP001623660"/>
    </source>
</evidence>
<keyword evidence="3" id="KW-1185">Reference proteome</keyword>
<proteinExistence type="predicted"/>
<dbReference type="InterPro" id="IPR007136">
    <property type="entry name" value="DUF347"/>
</dbReference>
<sequence length="263" mass="29176">MSERTSNTMHYAKHMLTKVPEITAYFWIIKVLSTGMGEVTSDYLAKHMNPVIAVVLTGISLVVSLVIQFSVNQYVAWIYWLNVVIVSIFGTMAADVLHVGFGIPYIVSTLFFLVVLIIIFSIWYISEKTLSIHSIYTFRRELFYWAVILATFALGTAAGDMTASTMHLGYFFSGILFSLLIAVPALAYLLLELNEIFAFWFAYIVTRPLGASLADWAGMSHSRGGLGLGTGSVSLGLTIIILGLVAYMMVTRKDIRDSEYSTS</sequence>
<feature type="transmembrane region" description="Helical" evidence="1">
    <location>
        <begin position="197"/>
        <end position="214"/>
    </location>
</feature>
<feature type="transmembrane region" description="Helical" evidence="1">
    <location>
        <begin position="51"/>
        <end position="71"/>
    </location>
</feature>
<feature type="transmembrane region" description="Helical" evidence="1">
    <location>
        <begin position="226"/>
        <end position="250"/>
    </location>
</feature>
<evidence type="ECO:0008006" key="4">
    <source>
        <dbReference type="Google" id="ProtNLM"/>
    </source>
</evidence>
<dbReference type="EMBL" id="JBJHZX010000044">
    <property type="protein sequence ID" value="MFL0198025.1"/>
    <property type="molecule type" value="Genomic_DNA"/>
</dbReference>
<feature type="transmembrane region" description="Helical" evidence="1">
    <location>
        <begin position="168"/>
        <end position="191"/>
    </location>
</feature>
<dbReference type="Pfam" id="PF03988">
    <property type="entry name" value="DUF347"/>
    <property type="match status" value="4"/>
</dbReference>
<accession>A0ABW8SPN8</accession>
<feature type="transmembrane region" description="Helical" evidence="1">
    <location>
        <begin position="142"/>
        <end position="161"/>
    </location>
</feature>
<gene>
    <name evidence="2" type="ORF">ACJDU8_21025</name>
</gene>
<comment type="caution">
    <text evidence="2">The sequence shown here is derived from an EMBL/GenBank/DDBJ whole genome shotgun (WGS) entry which is preliminary data.</text>
</comment>
<feature type="transmembrane region" description="Helical" evidence="1">
    <location>
        <begin position="105"/>
        <end position="126"/>
    </location>
</feature>
<keyword evidence="1" id="KW-0472">Membrane</keyword>